<evidence type="ECO:0000313" key="1">
    <source>
        <dbReference type="EMBL" id="QCP36156.1"/>
    </source>
</evidence>
<sequence>MIEKEKGIYELQIKIELDNDDLKTLERYGEIRNNNAHPSEENLKGYCEILLGGAIDKLSEEYDQVELEEHDPSIREIREMQRNLRGAADELTKVIVVAKEGDEEAKDTAIAKYMLKLIKIGK</sequence>
<evidence type="ECO:0000313" key="2">
    <source>
        <dbReference type="Proteomes" id="UP000298653"/>
    </source>
</evidence>
<protein>
    <submittedName>
        <fullName evidence="1">Uncharacterized protein</fullName>
    </submittedName>
</protein>
<dbReference type="EMBL" id="CP040058">
    <property type="protein sequence ID" value="QCP36156.1"/>
    <property type="molecule type" value="Genomic_DNA"/>
</dbReference>
<organism evidence="1 2">
    <name type="scientific">Anaerostipes rhamnosivorans</name>
    <dbReference type="NCBI Taxonomy" id="1229621"/>
    <lineage>
        <taxon>Bacteria</taxon>
        <taxon>Bacillati</taxon>
        <taxon>Bacillota</taxon>
        <taxon>Clostridia</taxon>
        <taxon>Lachnospirales</taxon>
        <taxon>Lachnospiraceae</taxon>
        <taxon>Anaerostipes</taxon>
    </lineage>
</organism>
<gene>
    <name evidence="1" type="ORF">AR1Y2_2702</name>
</gene>
<accession>A0A4P8IFJ2</accession>
<reference evidence="1 2" key="1">
    <citation type="submission" date="2019-05" db="EMBL/GenBank/DDBJ databases">
        <title>Complete genome sequencing of Anaerostipes rhamnosivorans.</title>
        <authorList>
            <person name="Bui T.P.N."/>
            <person name="de Vos W.M."/>
        </authorList>
    </citation>
    <scope>NUCLEOTIDE SEQUENCE [LARGE SCALE GENOMIC DNA]</scope>
    <source>
        <strain evidence="1 2">1y2</strain>
    </source>
</reference>
<dbReference type="AlphaFoldDB" id="A0A4P8IFJ2"/>
<dbReference type="OrthoDB" id="9891619at2"/>
<proteinExistence type="predicted"/>
<dbReference type="RefSeq" id="WP_137329427.1">
    <property type="nucleotide sequence ID" value="NZ_CP040058.1"/>
</dbReference>
<dbReference type="Proteomes" id="UP000298653">
    <property type="component" value="Chromosome"/>
</dbReference>
<dbReference type="KEGG" id="arf:AR1Y2_2702"/>
<keyword evidence="2" id="KW-1185">Reference proteome</keyword>
<name>A0A4P8IFJ2_9FIRM</name>